<dbReference type="GO" id="GO:0005975">
    <property type="term" value="P:carbohydrate metabolic process"/>
    <property type="evidence" value="ECO:0007669"/>
    <property type="project" value="UniProtKB-ARBA"/>
</dbReference>
<feature type="domain" description="F5/8 type C" evidence="2">
    <location>
        <begin position="1224"/>
        <end position="1337"/>
    </location>
</feature>
<dbReference type="OrthoDB" id="99456at2"/>
<dbReference type="Pfam" id="PF00754">
    <property type="entry name" value="F5_F8_type_C"/>
    <property type="match status" value="1"/>
</dbReference>
<dbReference type="InterPro" id="IPR013783">
    <property type="entry name" value="Ig-like_fold"/>
</dbReference>
<comment type="caution">
    <text evidence="3">The sequence shown here is derived from an EMBL/GenBank/DDBJ whole genome shotgun (WGS) entry which is preliminary data.</text>
</comment>
<reference evidence="3 4" key="1">
    <citation type="submission" date="2015-10" db="EMBL/GenBank/DDBJ databases">
        <title>Draft genome sequence of Streptomyces sp. RV15, isolated from a marine sponge.</title>
        <authorList>
            <person name="Ruckert C."/>
            <person name="Abdelmohsen U.R."/>
            <person name="Winkler A."/>
            <person name="Hentschel U."/>
            <person name="Kalinowski J."/>
            <person name="Kampfer P."/>
            <person name="Glaeser S."/>
        </authorList>
    </citation>
    <scope>NUCLEOTIDE SEQUENCE [LARGE SCALE GENOMIC DNA]</scope>
    <source>
        <strain evidence="3 4">RV15</strain>
    </source>
</reference>
<dbReference type="SUPFAM" id="SSF49313">
    <property type="entry name" value="Cadherin-like"/>
    <property type="match status" value="1"/>
</dbReference>
<evidence type="ECO:0000313" key="3">
    <source>
        <dbReference type="EMBL" id="KUO21349.1"/>
    </source>
</evidence>
<dbReference type="InterPro" id="IPR000421">
    <property type="entry name" value="FA58C"/>
</dbReference>
<dbReference type="InterPro" id="IPR008979">
    <property type="entry name" value="Galactose-bd-like_sf"/>
</dbReference>
<dbReference type="Gene3D" id="1.20.1270.90">
    <property type="entry name" value="AF1782-like"/>
    <property type="match status" value="1"/>
</dbReference>
<dbReference type="Pfam" id="PF05345">
    <property type="entry name" value="He_PIG"/>
    <property type="match status" value="1"/>
</dbReference>
<dbReference type="InterPro" id="IPR008929">
    <property type="entry name" value="Chondroitin_lyas"/>
</dbReference>
<evidence type="ECO:0000313" key="4">
    <source>
        <dbReference type="Proteomes" id="UP000053260"/>
    </source>
</evidence>
<dbReference type="SUPFAM" id="SSF48230">
    <property type="entry name" value="Chondroitin AC/alginate lyase"/>
    <property type="match status" value="1"/>
</dbReference>
<dbReference type="GO" id="GO:0016020">
    <property type="term" value="C:membrane"/>
    <property type="evidence" value="ECO:0007669"/>
    <property type="project" value="InterPro"/>
</dbReference>
<feature type="signal peptide" evidence="1">
    <location>
        <begin position="1"/>
        <end position="31"/>
    </location>
</feature>
<proteinExistence type="predicted"/>
<dbReference type="Gene3D" id="2.60.40.10">
    <property type="entry name" value="Immunoglobulins"/>
    <property type="match status" value="1"/>
</dbReference>
<dbReference type="Gene3D" id="2.60.120.260">
    <property type="entry name" value="Galactose-binding domain-like"/>
    <property type="match status" value="3"/>
</dbReference>
<dbReference type="SUPFAM" id="SSF49785">
    <property type="entry name" value="Galactose-binding domain-like"/>
    <property type="match status" value="2"/>
</dbReference>
<protein>
    <recommendedName>
        <fullName evidence="2">F5/8 type C domain-containing protein</fullName>
    </recommendedName>
</protein>
<evidence type="ECO:0000256" key="1">
    <source>
        <dbReference type="SAM" id="SignalP"/>
    </source>
</evidence>
<dbReference type="Gene3D" id="1.50.10.100">
    <property type="entry name" value="Chondroitin AC/alginate lyase"/>
    <property type="match status" value="1"/>
</dbReference>
<dbReference type="Proteomes" id="UP000053260">
    <property type="component" value="Unassembled WGS sequence"/>
</dbReference>
<dbReference type="STRING" id="909626.AQJ91_10360"/>
<name>A0A117S1W8_9ACTN</name>
<keyword evidence="1" id="KW-0732">Signal</keyword>
<dbReference type="InterPro" id="IPR015919">
    <property type="entry name" value="Cadherin-like_sf"/>
</dbReference>
<dbReference type="EMBL" id="LMXB01000025">
    <property type="protein sequence ID" value="KUO21349.1"/>
    <property type="molecule type" value="Genomic_DNA"/>
</dbReference>
<evidence type="ECO:0000259" key="2">
    <source>
        <dbReference type="Pfam" id="PF00754"/>
    </source>
</evidence>
<feature type="chain" id="PRO_5007155980" description="F5/8 type C domain-containing protein" evidence="1">
    <location>
        <begin position="32"/>
        <end position="1420"/>
    </location>
</feature>
<sequence length="1420" mass="153758">MERARSRITATGAALALTVGLAAVAAAPAHADGYEDLLTGHVVEIHETVSDAGFVHPGVGLSAENLRNAQEMVRSGTEPWASYFDAMTQVRPWAQTNYTVDNMVRGKPDVPVTNTFTQGGMRNRLTRDSFGVLTQALLWINTGDEAYRRNAVMGLRTWSNMKPDGYAYFPDAHIHTGKPLSQFLMAAEIIRATEPVPDDSPGSYAGYDVTWDAGDDEKLLTNFAEPIVNVFNFSNKKWMNQHNFGLYGRIATAIYADDAKGYAKGVEWFTRNSTYDGYDNGALGVQFQQIAADHGLNPYGYEFTQVREMGRDQAHAEANVDNFAALARFLDVQGTKVDPVDGTVSTAADAVSSYRFLGNRLLHGADAFYGFMMGAWTPWTDERETGGTISQAYRGRIFNPLSELYYQYSHAEGVDVEAEAPHLAELHRRMDGPFFRYGTGTQNFWAPGDRSIEYWVAFPPELAGTEPTPVEDTEVTFGRYARPLDGGTEIVTEDGRSFARAKADEDGTTSAVSRLMHPGGSLLGVLVRTDGPATLEVLDKERPSPLNPDETSPRTMATIELPDTQGEWRYVTYPAAGQNTHFYRVSGDGATVDLDAVMFDAGKHLTPPKFEQARNRYYLWAGAESSFDLSAADPGGSVAYSAGGLPEGASLDAGTGALTWTPTDHDRGRHDVQIVADDGETVTARTFELFVANNRPKMIETAIADGTDDSAVYTTVTREPFEAAWKDAKEASESGSDDEFRTAFEALLDAIDDLELLNPRLKDGSLDYTGAVTPTVLSGSGLRALADDDSTSATGDLRVASFVLDFGTQYRVTADEFGFRARFSFPMRSQGTNVYGSNDGSSWTRLTERETSETNDWETIPVVAEHADAKFRYLKLQVDNPGIPIDPAYPGLWSLGEFRILGDRSEVAGTITDVSLTSPDALRERVTAGDTVDLAFSSPTPISDVDVTIGGKPVEATSADGLTWSASTELGEVDGGALLPIGIKHTTDDGETAATVRGTTDATQLYASDERNLVDLATAAQVVDADGNADSGKAGHAERMLDGNVSSSSDVAEADGEYDLVWDFGEGGTIELDRADFLARQDNNGLTRMVDQVLEGSNDLRNWTRLTDPTVAEHDWQNLDSLDESGFRYLRISNGNRISIAELRVFGDYRVKLDAVIARAEAVDLSRYSRASATLFTRELEAVKAAAAKEGADRDALSKRLLEAWNLLEDPPSTILPVERSWVTASSASWDGRRDAGDNGWVMFDGDPSTFTDTKTATGWVQVVPDDGRTLAVETVRVQPRPGNANRANGFQVQGSNDGGATWETFLTLSTPADSGWTEYPLDAPVSYGALRLYSPNGYTNLAELQFVRVPVDVTGLDLLLEETGALSEADWTAASWADLTDAREAGLALRKTGANPTQAEVDAATDAIAVAVAALVAAG</sequence>
<gene>
    <name evidence="3" type="ORF">AQJ91_10360</name>
</gene>
<dbReference type="RefSeq" id="WP_067018701.1">
    <property type="nucleotide sequence ID" value="NZ_KQ949078.1"/>
</dbReference>
<dbReference type="GO" id="GO:0005509">
    <property type="term" value="F:calcium ion binding"/>
    <property type="evidence" value="ECO:0007669"/>
    <property type="project" value="InterPro"/>
</dbReference>
<organism evidence="3 4">
    <name type="scientific">Streptomyces dysideae</name>
    <dbReference type="NCBI Taxonomy" id="909626"/>
    <lineage>
        <taxon>Bacteria</taxon>
        <taxon>Bacillati</taxon>
        <taxon>Actinomycetota</taxon>
        <taxon>Actinomycetes</taxon>
        <taxon>Kitasatosporales</taxon>
        <taxon>Streptomycetaceae</taxon>
        <taxon>Streptomyces</taxon>
    </lineage>
</organism>
<keyword evidence="4" id="KW-1185">Reference proteome</keyword>
<accession>A0A117S1W8</accession>